<dbReference type="EMBL" id="SRPE01000007">
    <property type="protein sequence ID" value="TGN26467.1"/>
    <property type="molecule type" value="Genomic_DNA"/>
</dbReference>
<dbReference type="InterPro" id="IPR050491">
    <property type="entry name" value="AmpC-like"/>
</dbReference>
<dbReference type="SUPFAM" id="SSF56601">
    <property type="entry name" value="beta-lactamase/transpeptidase-like"/>
    <property type="match status" value="1"/>
</dbReference>
<evidence type="ECO:0000256" key="1">
    <source>
        <dbReference type="ARBA" id="ARBA00004370"/>
    </source>
</evidence>
<dbReference type="GO" id="GO:0016787">
    <property type="term" value="F:hydrolase activity"/>
    <property type="evidence" value="ECO:0007669"/>
    <property type="project" value="UniProtKB-KW"/>
</dbReference>
<sequence>MRNIFSLVTIKHLALLLIITLSSCKSTQQINQQNIDDAITKNAVQLLEDKRFHSVSIAVLKDGKSTIKHFGELTIGKGNKPNDSTLYELASVTKTFTGYMAAKAVLDKKINLDDDIRSYLNEDYPNLEFEGEPIRIKHLITHTSGFPNFPPKAENKEAFFEGLKLIKIESKSGEVYSYSNTAPEITAYILEKVYQKPYEELVDEFILKPNKMNQTTFTLNENDKKRLVKGYNDQNELMPNFTRTLWGGIAGLHSTPSDLVKYMKLQLDKSNSIVTESHQKLHKEGSDFWESYHWYIIEEDDKLIYRHHGGIYGMQNWFVIYPKQNMGISIFTNTSFNETGEILEKVVDNLYEEMMK</sequence>
<feature type="domain" description="Beta-lactamase-related" evidence="4">
    <location>
        <begin position="41"/>
        <end position="338"/>
    </location>
</feature>
<evidence type="ECO:0000256" key="2">
    <source>
        <dbReference type="ARBA" id="ARBA00023136"/>
    </source>
</evidence>
<dbReference type="InterPro" id="IPR001466">
    <property type="entry name" value="Beta-lactam-related"/>
</dbReference>
<dbReference type="AlphaFoldDB" id="A0A4Z1BFH6"/>
<keyword evidence="3" id="KW-0732">Signal</keyword>
<proteinExistence type="predicted"/>
<protein>
    <submittedName>
        <fullName evidence="5">Class A beta-lactamase-related serine hydrolase</fullName>
    </submittedName>
</protein>
<evidence type="ECO:0000256" key="3">
    <source>
        <dbReference type="SAM" id="SignalP"/>
    </source>
</evidence>
<dbReference type="PANTHER" id="PTHR46825">
    <property type="entry name" value="D-ALANYL-D-ALANINE-CARBOXYPEPTIDASE/ENDOPEPTIDASE AMPH"/>
    <property type="match status" value="1"/>
</dbReference>
<organism evidence="5 6">
    <name type="scientific">Empedobacter tilapiae</name>
    <dbReference type="NCBI Taxonomy" id="2491114"/>
    <lineage>
        <taxon>Bacteria</taxon>
        <taxon>Pseudomonadati</taxon>
        <taxon>Bacteroidota</taxon>
        <taxon>Flavobacteriia</taxon>
        <taxon>Flavobacteriales</taxon>
        <taxon>Weeksellaceae</taxon>
        <taxon>Empedobacter</taxon>
    </lineage>
</organism>
<keyword evidence="2" id="KW-0472">Membrane</keyword>
<keyword evidence="5" id="KW-0378">Hydrolase</keyword>
<dbReference type="InterPro" id="IPR012338">
    <property type="entry name" value="Beta-lactam/transpept-like"/>
</dbReference>
<dbReference type="GO" id="GO:0016020">
    <property type="term" value="C:membrane"/>
    <property type="evidence" value="ECO:0007669"/>
    <property type="project" value="UniProtKB-SubCell"/>
</dbReference>
<feature type="signal peptide" evidence="3">
    <location>
        <begin position="1"/>
        <end position="27"/>
    </location>
</feature>
<feature type="chain" id="PRO_5021498111" evidence="3">
    <location>
        <begin position="28"/>
        <end position="356"/>
    </location>
</feature>
<reference evidence="5 6" key="1">
    <citation type="submission" date="2019-03" db="EMBL/GenBank/DDBJ databases">
        <title>Empedobacter tilapiae sp. nov., isolated from an intestine of Nile tilapia Oreochromis niloticus.</title>
        <authorList>
            <person name="Kim Y.-O."/>
            <person name="Yoon J.-H."/>
        </authorList>
    </citation>
    <scope>NUCLEOTIDE SEQUENCE [LARGE SCALE GENOMIC DNA]</scope>
    <source>
        <strain evidence="5 6">MRS2</strain>
    </source>
</reference>
<evidence type="ECO:0000313" key="6">
    <source>
        <dbReference type="Proteomes" id="UP000297998"/>
    </source>
</evidence>
<dbReference type="Proteomes" id="UP000297998">
    <property type="component" value="Unassembled WGS sequence"/>
</dbReference>
<evidence type="ECO:0000313" key="5">
    <source>
        <dbReference type="EMBL" id="TGN26467.1"/>
    </source>
</evidence>
<dbReference type="Pfam" id="PF00144">
    <property type="entry name" value="Beta-lactamase"/>
    <property type="match status" value="1"/>
</dbReference>
<dbReference type="PROSITE" id="PS51257">
    <property type="entry name" value="PROKAR_LIPOPROTEIN"/>
    <property type="match status" value="1"/>
</dbReference>
<dbReference type="PANTHER" id="PTHR46825:SF11">
    <property type="entry name" value="PENICILLIN-BINDING PROTEIN 4"/>
    <property type="match status" value="1"/>
</dbReference>
<evidence type="ECO:0000259" key="4">
    <source>
        <dbReference type="Pfam" id="PF00144"/>
    </source>
</evidence>
<accession>A0A4Z1BFH6</accession>
<keyword evidence="6" id="KW-1185">Reference proteome</keyword>
<name>A0A4Z1BFH6_9FLAO</name>
<gene>
    <name evidence="5" type="ORF">E4J94_11630</name>
</gene>
<dbReference type="OrthoDB" id="9793489at2"/>
<comment type="subcellular location">
    <subcellularLocation>
        <location evidence="1">Membrane</location>
    </subcellularLocation>
</comment>
<dbReference type="RefSeq" id="WP_135835969.1">
    <property type="nucleotide sequence ID" value="NZ_SRPE01000007.1"/>
</dbReference>
<dbReference type="Gene3D" id="3.40.710.10">
    <property type="entry name" value="DD-peptidase/beta-lactamase superfamily"/>
    <property type="match status" value="1"/>
</dbReference>
<comment type="caution">
    <text evidence="5">The sequence shown here is derived from an EMBL/GenBank/DDBJ whole genome shotgun (WGS) entry which is preliminary data.</text>
</comment>